<dbReference type="GO" id="GO:0008173">
    <property type="term" value="F:RNA methyltransferase activity"/>
    <property type="evidence" value="ECO:0007669"/>
    <property type="project" value="InterPro"/>
</dbReference>
<sequence length="241" mass="26459">MISKTQIKLINSLSQKKYRQKHGLFIAEGIKVIKEILASSYEVTDIFSKTDVFSLLKPTNLHLVTEKELKKISKLTTPQTALALVKIPPVKKVNLSGVVVALDGVRDPGNLGTIIRLCDWFGIEHLLCSPDTVDCYNPKVVQASMGSLTRVNIHYRSLPEAIEQTALPVFGTFMEGENVYQQNLPSEGILIMGNEANGIRDDVARMVTHRLSIPQFGANGATESLNVATAAAILLSEFKRA</sequence>
<comment type="similarity">
    <text evidence="1">Belongs to the class IV-like SAM-binding methyltransferase superfamily. RNA methyltransferase TrmH family.</text>
</comment>
<dbReference type="SMART" id="SM00967">
    <property type="entry name" value="SpoU_sub_bind"/>
    <property type="match status" value="1"/>
</dbReference>
<dbReference type="SUPFAM" id="SSF75217">
    <property type="entry name" value="alpha/beta knot"/>
    <property type="match status" value="1"/>
</dbReference>
<dbReference type="InterPro" id="IPR013123">
    <property type="entry name" value="SpoU_subst-bd"/>
</dbReference>
<dbReference type="Gene3D" id="3.40.1280.10">
    <property type="match status" value="1"/>
</dbReference>
<dbReference type="GO" id="GO:0006396">
    <property type="term" value="P:RNA processing"/>
    <property type="evidence" value="ECO:0007669"/>
    <property type="project" value="InterPro"/>
</dbReference>
<dbReference type="RefSeq" id="WP_183477385.1">
    <property type="nucleotide sequence ID" value="NZ_JACIFO010000004.1"/>
</dbReference>
<evidence type="ECO:0000313" key="5">
    <source>
        <dbReference type="EMBL" id="MBB4119035.1"/>
    </source>
</evidence>
<keyword evidence="2 5" id="KW-0489">Methyltransferase</keyword>
<reference evidence="5 6" key="1">
    <citation type="submission" date="2020-08" db="EMBL/GenBank/DDBJ databases">
        <title>Genomic Encyclopedia of Type Strains, Phase IV (KMG-IV): sequencing the most valuable type-strain genomes for metagenomic binning, comparative biology and taxonomic classification.</title>
        <authorList>
            <person name="Goeker M."/>
        </authorList>
    </citation>
    <scope>NUCLEOTIDE SEQUENCE [LARGE SCALE GENOMIC DNA]</scope>
    <source>
        <strain evidence="5 6">DSM 29568</strain>
    </source>
</reference>
<dbReference type="Gene3D" id="3.30.1330.30">
    <property type="match status" value="1"/>
</dbReference>
<dbReference type="PANTHER" id="PTHR43191:SF2">
    <property type="entry name" value="RRNA METHYLTRANSFERASE 3, MITOCHONDRIAL"/>
    <property type="match status" value="1"/>
</dbReference>
<evidence type="ECO:0000259" key="4">
    <source>
        <dbReference type="SMART" id="SM00967"/>
    </source>
</evidence>
<dbReference type="InterPro" id="IPR029064">
    <property type="entry name" value="Ribosomal_eL30-like_sf"/>
</dbReference>
<evidence type="ECO:0000256" key="1">
    <source>
        <dbReference type="ARBA" id="ARBA00007228"/>
    </source>
</evidence>
<dbReference type="CDD" id="cd18109">
    <property type="entry name" value="SpoU-like_RNA-MTase"/>
    <property type="match status" value="1"/>
</dbReference>
<accession>A0A840EPM4</accession>
<dbReference type="EMBL" id="JACIFO010000004">
    <property type="protein sequence ID" value="MBB4119035.1"/>
    <property type="molecule type" value="Genomic_DNA"/>
</dbReference>
<proteinExistence type="inferred from homology"/>
<dbReference type="InterPro" id="IPR051259">
    <property type="entry name" value="rRNA_Methyltransferase"/>
</dbReference>
<name>A0A840EPM4_9FLAO</name>
<dbReference type="Proteomes" id="UP000553034">
    <property type="component" value="Unassembled WGS sequence"/>
</dbReference>
<dbReference type="Pfam" id="PF22435">
    <property type="entry name" value="MRM3-like_sub_bind"/>
    <property type="match status" value="1"/>
</dbReference>
<feature type="domain" description="RNA 2-O ribose methyltransferase substrate binding" evidence="4">
    <location>
        <begin position="26"/>
        <end position="91"/>
    </location>
</feature>
<dbReference type="InterPro" id="IPR001537">
    <property type="entry name" value="SpoU_MeTrfase"/>
</dbReference>
<protein>
    <submittedName>
        <fullName evidence="5">TrmH family RNA methyltransferase</fullName>
    </submittedName>
</protein>
<dbReference type="Pfam" id="PF00588">
    <property type="entry name" value="SpoU_methylase"/>
    <property type="match status" value="1"/>
</dbReference>
<dbReference type="GO" id="GO:0005737">
    <property type="term" value="C:cytoplasm"/>
    <property type="evidence" value="ECO:0007669"/>
    <property type="project" value="UniProtKB-ARBA"/>
</dbReference>
<gene>
    <name evidence="5" type="ORF">GGR32_001326</name>
</gene>
<dbReference type="SUPFAM" id="SSF55315">
    <property type="entry name" value="L30e-like"/>
    <property type="match status" value="1"/>
</dbReference>
<dbReference type="InterPro" id="IPR029028">
    <property type="entry name" value="Alpha/beta_knot_MTases"/>
</dbReference>
<dbReference type="GO" id="GO:0003723">
    <property type="term" value="F:RNA binding"/>
    <property type="evidence" value="ECO:0007669"/>
    <property type="project" value="InterPro"/>
</dbReference>
<organism evidence="5 6">
    <name type="scientific">Mesonia hippocampi</name>
    <dbReference type="NCBI Taxonomy" id="1628250"/>
    <lineage>
        <taxon>Bacteria</taxon>
        <taxon>Pseudomonadati</taxon>
        <taxon>Bacteroidota</taxon>
        <taxon>Flavobacteriia</taxon>
        <taxon>Flavobacteriales</taxon>
        <taxon>Flavobacteriaceae</taxon>
        <taxon>Mesonia</taxon>
    </lineage>
</organism>
<dbReference type="InterPro" id="IPR029026">
    <property type="entry name" value="tRNA_m1G_MTases_N"/>
</dbReference>
<dbReference type="InterPro" id="IPR053888">
    <property type="entry name" value="MRM3-like_sub_bind"/>
</dbReference>
<keyword evidence="3 5" id="KW-0808">Transferase</keyword>
<dbReference type="AlphaFoldDB" id="A0A840EPM4"/>
<comment type="caution">
    <text evidence="5">The sequence shown here is derived from an EMBL/GenBank/DDBJ whole genome shotgun (WGS) entry which is preliminary data.</text>
</comment>
<evidence type="ECO:0000256" key="3">
    <source>
        <dbReference type="ARBA" id="ARBA00022679"/>
    </source>
</evidence>
<dbReference type="GO" id="GO:0032259">
    <property type="term" value="P:methylation"/>
    <property type="evidence" value="ECO:0007669"/>
    <property type="project" value="UniProtKB-KW"/>
</dbReference>
<keyword evidence="6" id="KW-1185">Reference proteome</keyword>
<dbReference type="PANTHER" id="PTHR43191">
    <property type="entry name" value="RRNA METHYLTRANSFERASE 3"/>
    <property type="match status" value="1"/>
</dbReference>
<evidence type="ECO:0000256" key="2">
    <source>
        <dbReference type="ARBA" id="ARBA00022603"/>
    </source>
</evidence>
<evidence type="ECO:0000313" key="6">
    <source>
        <dbReference type="Proteomes" id="UP000553034"/>
    </source>
</evidence>